<dbReference type="InterPro" id="IPR025640">
    <property type="entry name" value="GYF_2"/>
</dbReference>
<evidence type="ECO:0000256" key="1">
    <source>
        <dbReference type="SAM" id="Coils"/>
    </source>
</evidence>
<dbReference type="RefSeq" id="WP_379742720.1">
    <property type="nucleotide sequence ID" value="NZ_JBHSGW010000027.1"/>
</dbReference>
<comment type="caution">
    <text evidence="4">The sequence shown here is derived from an EMBL/GenBank/DDBJ whole genome shotgun (WGS) entry which is preliminary data.</text>
</comment>
<keyword evidence="5" id="KW-1185">Reference proteome</keyword>
<evidence type="ECO:0000313" key="4">
    <source>
        <dbReference type="EMBL" id="MFC4740742.1"/>
    </source>
</evidence>
<dbReference type="Pfam" id="PF14237">
    <property type="entry name" value="GYF_2"/>
    <property type="match status" value="1"/>
</dbReference>
<protein>
    <submittedName>
        <fullName evidence="4">GYF domain-containing protein</fullName>
    </submittedName>
</protein>
<proteinExistence type="predicted"/>
<gene>
    <name evidence="4" type="ORF">ACFO3U_12135</name>
</gene>
<evidence type="ECO:0000256" key="2">
    <source>
        <dbReference type="SAM" id="Phobius"/>
    </source>
</evidence>
<organism evidence="4 5">
    <name type="scientific">Flavobacterium ponti</name>
    <dbReference type="NCBI Taxonomy" id="665133"/>
    <lineage>
        <taxon>Bacteria</taxon>
        <taxon>Pseudomonadati</taxon>
        <taxon>Bacteroidota</taxon>
        <taxon>Flavobacteriia</taxon>
        <taxon>Flavobacteriales</taxon>
        <taxon>Flavobacteriaceae</taxon>
        <taxon>Flavobacterium</taxon>
    </lineage>
</organism>
<sequence>MMKIYYLHENNVNIGPFSIEELKERKITSFTPIWCEGFDSWKTAGEIEELKPIVTELPSPTEQLTNIPKNTFLGFNKKGVLVVMVVFLILLITLTLMNYQSQKIIDIEKTNKEIQKENYIKEIEKQKQKIEEQTKVLTEKEQREKERFNSGRRKADEDTYREILSAISNSYSGLEEAKKDLEKAKGYRLFRSAKKKEQQINEAEYEIEIWQRKIELLKLEKREIEIRLNQ</sequence>
<dbReference type="Proteomes" id="UP001595885">
    <property type="component" value="Unassembled WGS sequence"/>
</dbReference>
<name>A0ABV9P558_9FLAO</name>
<evidence type="ECO:0000313" key="5">
    <source>
        <dbReference type="Proteomes" id="UP001595885"/>
    </source>
</evidence>
<feature type="transmembrane region" description="Helical" evidence="2">
    <location>
        <begin position="79"/>
        <end position="99"/>
    </location>
</feature>
<keyword evidence="2" id="KW-1133">Transmembrane helix</keyword>
<feature type="coiled-coil region" evidence="1">
    <location>
        <begin position="109"/>
        <end position="227"/>
    </location>
</feature>
<dbReference type="EMBL" id="JBHSGW010000027">
    <property type="protein sequence ID" value="MFC4740742.1"/>
    <property type="molecule type" value="Genomic_DNA"/>
</dbReference>
<feature type="domain" description="GYF" evidence="3">
    <location>
        <begin position="5"/>
        <end position="50"/>
    </location>
</feature>
<reference evidence="5" key="1">
    <citation type="journal article" date="2019" name="Int. J. Syst. Evol. Microbiol.">
        <title>The Global Catalogue of Microorganisms (GCM) 10K type strain sequencing project: providing services to taxonomists for standard genome sequencing and annotation.</title>
        <authorList>
            <consortium name="The Broad Institute Genomics Platform"/>
            <consortium name="The Broad Institute Genome Sequencing Center for Infectious Disease"/>
            <person name="Wu L."/>
            <person name="Ma J."/>
        </authorList>
    </citation>
    <scope>NUCLEOTIDE SEQUENCE [LARGE SCALE GENOMIC DNA]</scope>
    <source>
        <strain evidence="5">CCUG 50349</strain>
    </source>
</reference>
<keyword evidence="1" id="KW-0175">Coiled coil</keyword>
<accession>A0ABV9P558</accession>
<evidence type="ECO:0000259" key="3">
    <source>
        <dbReference type="Pfam" id="PF14237"/>
    </source>
</evidence>
<keyword evidence="2" id="KW-0472">Membrane</keyword>
<keyword evidence="2" id="KW-0812">Transmembrane</keyword>